<dbReference type="EMBL" id="VSSQ01131903">
    <property type="protein sequence ID" value="MPN58759.1"/>
    <property type="molecule type" value="Genomic_DNA"/>
</dbReference>
<keyword evidence="5 6" id="KW-0472">Membrane</keyword>
<dbReference type="GO" id="GO:0005886">
    <property type="term" value="C:plasma membrane"/>
    <property type="evidence" value="ECO:0007669"/>
    <property type="project" value="UniProtKB-SubCell"/>
</dbReference>
<feature type="transmembrane region" description="Helical" evidence="6">
    <location>
        <begin position="82"/>
        <end position="104"/>
    </location>
</feature>
<name>A0A645J7T9_9ZZZZ</name>
<protein>
    <recommendedName>
        <fullName evidence="7">ABC3 transporter permease C-terminal domain-containing protein</fullName>
    </recommendedName>
</protein>
<feature type="transmembrane region" description="Helical" evidence="6">
    <location>
        <begin position="124"/>
        <end position="143"/>
    </location>
</feature>
<evidence type="ECO:0000256" key="1">
    <source>
        <dbReference type="ARBA" id="ARBA00004651"/>
    </source>
</evidence>
<dbReference type="InterPro" id="IPR038766">
    <property type="entry name" value="Membrane_comp_ABC_pdt"/>
</dbReference>
<evidence type="ECO:0000256" key="3">
    <source>
        <dbReference type="ARBA" id="ARBA00022692"/>
    </source>
</evidence>
<organism evidence="8">
    <name type="scientific">bioreactor metagenome</name>
    <dbReference type="NCBI Taxonomy" id="1076179"/>
    <lineage>
        <taxon>unclassified sequences</taxon>
        <taxon>metagenomes</taxon>
        <taxon>ecological metagenomes</taxon>
    </lineage>
</organism>
<keyword evidence="2" id="KW-1003">Cell membrane</keyword>
<dbReference type="PANTHER" id="PTHR30287">
    <property type="entry name" value="MEMBRANE COMPONENT OF PREDICTED ABC SUPERFAMILY METABOLITE UPTAKE TRANSPORTER"/>
    <property type="match status" value="1"/>
</dbReference>
<evidence type="ECO:0000256" key="2">
    <source>
        <dbReference type="ARBA" id="ARBA00022475"/>
    </source>
</evidence>
<dbReference type="AlphaFoldDB" id="A0A645J7T9"/>
<keyword evidence="3 6" id="KW-0812">Transmembrane</keyword>
<comment type="subcellular location">
    <subcellularLocation>
        <location evidence="1">Cell membrane</location>
        <topology evidence="1">Multi-pass membrane protein</topology>
    </subcellularLocation>
</comment>
<keyword evidence="4 6" id="KW-1133">Transmembrane helix</keyword>
<dbReference type="Pfam" id="PF02687">
    <property type="entry name" value="FtsX"/>
    <property type="match status" value="1"/>
</dbReference>
<accession>A0A645J7T9</accession>
<dbReference type="InterPro" id="IPR003838">
    <property type="entry name" value="ABC3_permease_C"/>
</dbReference>
<gene>
    <name evidence="8" type="ORF">SDC9_206472</name>
</gene>
<evidence type="ECO:0000256" key="4">
    <source>
        <dbReference type="ARBA" id="ARBA00022989"/>
    </source>
</evidence>
<feature type="domain" description="ABC3 transporter permease C-terminal" evidence="7">
    <location>
        <begin position="31"/>
        <end position="144"/>
    </location>
</feature>
<evidence type="ECO:0000313" key="8">
    <source>
        <dbReference type="EMBL" id="MPN58759.1"/>
    </source>
</evidence>
<sequence length="158" mass="17910">MAIPEVLSATNLRSTAYSFRSTMQVVNAAVMIIILSAAMLAFVVLYNLTNINITERMRELATIKVLGFYDTEVAMYIYRENIVLTLIGILLGQLAGKFLCQYLIRTVEMDIVMFGRHALLQNYLMSVLLSLIFAAAVNLFMYFKMKKIDMVQSLKSVE</sequence>
<evidence type="ECO:0000259" key="7">
    <source>
        <dbReference type="Pfam" id="PF02687"/>
    </source>
</evidence>
<evidence type="ECO:0000256" key="5">
    <source>
        <dbReference type="ARBA" id="ARBA00023136"/>
    </source>
</evidence>
<comment type="caution">
    <text evidence="8">The sequence shown here is derived from an EMBL/GenBank/DDBJ whole genome shotgun (WGS) entry which is preliminary data.</text>
</comment>
<reference evidence="8" key="1">
    <citation type="submission" date="2019-08" db="EMBL/GenBank/DDBJ databases">
        <authorList>
            <person name="Kucharzyk K."/>
            <person name="Murdoch R.W."/>
            <person name="Higgins S."/>
            <person name="Loffler F."/>
        </authorList>
    </citation>
    <scope>NUCLEOTIDE SEQUENCE</scope>
</reference>
<dbReference type="PANTHER" id="PTHR30287:SF1">
    <property type="entry name" value="INNER MEMBRANE PROTEIN"/>
    <property type="match status" value="1"/>
</dbReference>
<proteinExistence type="predicted"/>
<feature type="transmembrane region" description="Helical" evidence="6">
    <location>
        <begin position="25"/>
        <end position="48"/>
    </location>
</feature>
<evidence type="ECO:0000256" key="6">
    <source>
        <dbReference type="SAM" id="Phobius"/>
    </source>
</evidence>